<keyword evidence="2" id="KW-0378">Hydrolase</keyword>
<dbReference type="PANTHER" id="PTHR46623:SF6">
    <property type="entry name" value="ALPHA_BETA-HYDROLASES SUPERFAMILY PROTEIN"/>
    <property type="match status" value="1"/>
</dbReference>
<dbReference type="Gene3D" id="3.40.50.1820">
    <property type="entry name" value="alpha/beta hydrolase"/>
    <property type="match status" value="1"/>
</dbReference>
<dbReference type="PANTHER" id="PTHR46623">
    <property type="entry name" value="CARBOXYMETHYLENEBUTENOLIDASE-RELATED"/>
    <property type="match status" value="1"/>
</dbReference>
<feature type="domain" description="Dienelactone hydrolase" evidence="1">
    <location>
        <begin position="4"/>
        <end position="199"/>
    </location>
</feature>
<name>A0A852X078_9MICO</name>
<organism evidence="2 3">
    <name type="scientific">Janibacter alkaliphilus</name>
    <dbReference type="NCBI Taxonomy" id="1069963"/>
    <lineage>
        <taxon>Bacteria</taxon>
        <taxon>Bacillati</taxon>
        <taxon>Actinomycetota</taxon>
        <taxon>Actinomycetes</taxon>
        <taxon>Micrococcales</taxon>
        <taxon>Intrasporangiaceae</taxon>
        <taxon>Janibacter</taxon>
    </lineage>
</organism>
<protein>
    <submittedName>
        <fullName evidence="2">Dienelactone hydrolase</fullName>
    </submittedName>
</protein>
<dbReference type="RefSeq" id="WP_179462171.1">
    <property type="nucleotide sequence ID" value="NZ_JACBZX010000001.1"/>
</dbReference>
<dbReference type="Proteomes" id="UP000592181">
    <property type="component" value="Unassembled WGS sequence"/>
</dbReference>
<proteinExistence type="predicted"/>
<evidence type="ECO:0000259" key="1">
    <source>
        <dbReference type="Pfam" id="PF01738"/>
    </source>
</evidence>
<evidence type="ECO:0000313" key="2">
    <source>
        <dbReference type="EMBL" id="NYG36712.1"/>
    </source>
</evidence>
<comment type="caution">
    <text evidence="2">The sequence shown here is derived from an EMBL/GenBank/DDBJ whole genome shotgun (WGS) entry which is preliminary data.</text>
</comment>
<dbReference type="AlphaFoldDB" id="A0A852X078"/>
<dbReference type="InterPro" id="IPR002925">
    <property type="entry name" value="Dienelactn_hydro"/>
</dbReference>
<dbReference type="GO" id="GO:0016787">
    <property type="term" value="F:hydrolase activity"/>
    <property type="evidence" value="ECO:0007669"/>
    <property type="project" value="UniProtKB-KW"/>
</dbReference>
<evidence type="ECO:0000313" key="3">
    <source>
        <dbReference type="Proteomes" id="UP000592181"/>
    </source>
</evidence>
<sequence length="202" mass="21098">MSEILLFHHVQGLTKGLRALADALRADGHTVHTPDVFDGETYDSIEEGFAALESRGGPEAMMAMADELVATLPDELVYIGISLGVMPAQRLAQTRPGAEGAVLIAACVPTEAFGGAELGSEEPGPGWPAGVPVQVHGTERDPFFAGEGDIDAARDLVAATSDGELFIYPGDGHLFVDSSLPDHDAAATALVVERVRGLLARL</sequence>
<gene>
    <name evidence="2" type="ORF">BJY28_001181</name>
</gene>
<keyword evidence="3" id="KW-1185">Reference proteome</keyword>
<reference evidence="2 3" key="1">
    <citation type="submission" date="2020-07" db="EMBL/GenBank/DDBJ databases">
        <title>Sequencing the genomes of 1000 actinobacteria strains.</title>
        <authorList>
            <person name="Klenk H.-P."/>
        </authorList>
    </citation>
    <scope>NUCLEOTIDE SEQUENCE [LARGE SCALE GENOMIC DNA]</scope>
    <source>
        <strain evidence="2 3">DSM 24723</strain>
    </source>
</reference>
<dbReference type="InterPro" id="IPR029058">
    <property type="entry name" value="AB_hydrolase_fold"/>
</dbReference>
<dbReference type="Pfam" id="PF01738">
    <property type="entry name" value="DLH"/>
    <property type="match status" value="1"/>
</dbReference>
<dbReference type="EMBL" id="JACBZX010000001">
    <property type="protein sequence ID" value="NYG36712.1"/>
    <property type="molecule type" value="Genomic_DNA"/>
</dbReference>
<dbReference type="InterPro" id="IPR051049">
    <property type="entry name" value="Dienelactone_hydrolase-like"/>
</dbReference>
<dbReference type="SUPFAM" id="SSF53474">
    <property type="entry name" value="alpha/beta-Hydrolases"/>
    <property type="match status" value="1"/>
</dbReference>
<accession>A0A852X078</accession>